<keyword evidence="1" id="KW-0732">Signal</keyword>
<dbReference type="AlphaFoldDB" id="A0A3Q9QSF0"/>
<protein>
    <submittedName>
        <fullName evidence="2">Uncharacterized protein</fullName>
    </submittedName>
</protein>
<keyword evidence="3" id="KW-1185">Reference proteome</keyword>
<dbReference type="OrthoDB" id="2865265at2"/>
<proteinExistence type="predicted"/>
<dbReference type="EMBL" id="CP022572">
    <property type="protein sequence ID" value="AZU60548.1"/>
    <property type="molecule type" value="Genomic_DNA"/>
</dbReference>
<dbReference type="Proteomes" id="UP000282892">
    <property type="component" value="Chromosome"/>
</dbReference>
<accession>A0A3Q9QSF0</accession>
<sequence length="165" mass="17520">MKKKFLSGIAAGALAFGIMASSAFAAVTFDPSTGTGFVGKGDVQSALGFNNADMQREANNLVFSYESVEKYEVTVEWTTGEGTKGEKTHTVEHKVSSFINSDVNYDSRKAKQYTGFNLTGLSNTIEAGTVLKVGDVYPGNSGHIVTSVNLISSTDTLYVNGVPLQ</sequence>
<reference evidence="2 3" key="1">
    <citation type="submission" date="2017-07" db="EMBL/GenBank/DDBJ databases">
        <title>The complete genome sequence of Bacillus mesonae strain H20-5, an efficient strain improving plant abiotic stress resistance.</title>
        <authorList>
            <person name="Kim S.Y."/>
            <person name="Song H."/>
            <person name="Sang M.K."/>
            <person name="Weon H.-Y."/>
            <person name="Song J."/>
        </authorList>
    </citation>
    <scope>NUCLEOTIDE SEQUENCE [LARGE SCALE GENOMIC DNA]</scope>
    <source>
        <strain evidence="2 3">H20-5</strain>
    </source>
</reference>
<evidence type="ECO:0000313" key="3">
    <source>
        <dbReference type="Proteomes" id="UP000282892"/>
    </source>
</evidence>
<gene>
    <name evidence="2" type="ORF">CHR53_04295</name>
</gene>
<name>A0A3Q9QSF0_9BACI</name>
<evidence type="ECO:0000256" key="1">
    <source>
        <dbReference type="SAM" id="SignalP"/>
    </source>
</evidence>
<feature type="signal peptide" evidence="1">
    <location>
        <begin position="1"/>
        <end position="25"/>
    </location>
</feature>
<organism evidence="2 3">
    <name type="scientific">Neobacillus mesonae</name>
    <dbReference type="NCBI Taxonomy" id="1193713"/>
    <lineage>
        <taxon>Bacteria</taxon>
        <taxon>Bacillati</taxon>
        <taxon>Bacillota</taxon>
        <taxon>Bacilli</taxon>
        <taxon>Bacillales</taxon>
        <taxon>Bacillaceae</taxon>
        <taxon>Neobacillus</taxon>
    </lineage>
</organism>
<feature type="chain" id="PRO_5018748829" evidence="1">
    <location>
        <begin position="26"/>
        <end position="165"/>
    </location>
</feature>
<dbReference type="KEGG" id="nmk:CHR53_04295"/>
<dbReference type="RefSeq" id="WP_127485215.1">
    <property type="nucleotide sequence ID" value="NZ_CP022572.1"/>
</dbReference>
<evidence type="ECO:0000313" key="2">
    <source>
        <dbReference type="EMBL" id="AZU60548.1"/>
    </source>
</evidence>